<dbReference type="EMBL" id="FUYZ01000013">
    <property type="protein sequence ID" value="SKC09037.1"/>
    <property type="molecule type" value="Genomic_DNA"/>
</dbReference>
<gene>
    <name evidence="1" type="ORF">SAMN05660477_02936</name>
</gene>
<reference evidence="1 2" key="1">
    <citation type="submission" date="2017-02" db="EMBL/GenBank/DDBJ databases">
        <authorList>
            <person name="Peterson S.W."/>
        </authorList>
    </citation>
    <scope>NUCLEOTIDE SEQUENCE [LARGE SCALE GENOMIC DNA]</scope>
    <source>
        <strain evidence="1 2">DSM 22323</strain>
    </source>
</reference>
<evidence type="ECO:0008006" key="3">
    <source>
        <dbReference type="Google" id="ProtNLM"/>
    </source>
</evidence>
<accession>A0A1T5GL03</accession>
<dbReference type="AlphaFoldDB" id="A0A1T5GL03"/>
<name>A0A1T5GL03_9FLAO</name>
<dbReference type="STRING" id="619805.SAMN05660477_02936"/>
<protein>
    <recommendedName>
        <fullName evidence="3">DUF2851 domain-containing protein</fullName>
    </recommendedName>
</protein>
<dbReference type="InterPro" id="IPR021272">
    <property type="entry name" value="DUF2851"/>
</dbReference>
<dbReference type="Pfam" id="PF11013">
    <property type="entry name" value="DUF2851"/>
    <property type="match status" value="1"/>
</dbReference>
<evidence type="ECO:0000313" key="2">
    <source>
        <dbReference type="Proteomes" id="UP000191112"/>
    </source>
</evidence>
<keyword evidence="2" id="KW-1185">Reference proteome</keyword>
<evidence type="ECO:0000313" key="1">
    <source>
        <dbReference type="EMBL" id="SKC09037.1"/>
    </source>
</evidence>
<proteinExistence type="predicted"/>
<sequence length="421" mass="49696">MNEHILQYIWSKKLFSNLEFRCTKGFPIEVLDFGKWNYNQGPDFSLAKIKCQNTTFVGNIEIHIKSSDWYLHQHEKSDHYDSLILHVVYFDDCDIESLKQKNIPCLELKNYVSESVLNKLINLNDNPFDFIACEKLIKPNDIPLFFAEQKLLEKLERKRQSIFERLKNTQNNKEQILLEQLAYGFGLKVNSELFSEMISYLGFNILSKTRANQTSLEALLLGTSGLLNINENIDEQTKIWQREYHFLVSKFKLSDLKFNPKFSKMRPPNFPTIRLSQLSFLIHQEAHLFSKIINAKSLEDFNSILKNIKTSKYWETHYQISKPTKEHSTALSKDFMDLIILNVFLPIKYYFSEDEDINDQTIEFYKNLKPEKNQIIDHWKHLQIPINSALESQAFLQHYRENCIEKKCLNCGIGFKILKHD</sequence>
<organism evidence="1 2">
    <name type="scientific">Soonwooa buanensis</name>
    <dbReference type="NCBI Taxonomy" id="619805"/>
    <lineage>
        <taxon>Bacteria</taxon>
        <taxon>Pseudomonadati</taxon>
        <taxon>Bacteroidota</taxon>
        <taxon>Flavobacteriia</taxon>
        <taxon>Flavobacteriales</taxon>
        <taxon>Weeksellaceae</taxon>
        <taxon>Chryseobacterium group</taxon>
        <taxon>Soonwooa</taxon>
    </lineage>
</organism>
<dbReference type="Proteomes" id="UP000191112">
    <property type="component" value="Unassembled WGS sequence"/>
</dbReference>